<dbReference type="InterPro" id="IPR047021">
    <property type="entry name" value="REXO1/3/4-like"/>
</dbReference>
<sequence>MSGCQDQVVPKRKKRRNRKKMSSESENVSLDDKKEEQTKPLHTSMERLQVQNNNVQNVNVSRSAAGSNWEAMRQIRTTSASGSEQDVCGGKNEDDEKVQPPAGLSKSARLRQKRKTNQWNKYVAMDCEMVGVGFNGQEDMLARVSIVNKNGEIIIDKFVKPQEAVTDYRTSISGIRPHDIENGEEFKDVQNEVVKILQGKILVGHAIRNDLSVLHIKHPFSNIRDTARYKPLCRLVANGRTPSLKRLSQAILGQEIQTGEHNSVEDARAAMHIYNRLSKDWEAYLRRHQHRKL</sequence>
<dbReference type="Pfam" id="PF00929">
    <property type="entry name" value="RNase_T"/>
    <property type="match status" value="1"/>
</dbReference>
<dbReference type="PANTHER" id="PTHR12801:SF158">
    <property type="entry name" value="RNA EXONUCLEASE 4"/>
    <property type="match status" value="1"/>
</dbReference>
<evidence type="ECO:0000256" key="3">
    <source>
        <dbReference type="ARBA" id="ARBA00016937"/>
    </source>
</evidence>
<evidence type="ECO:0000256" key="2">
    <source>
        <dbReference type="ARBA" id="ARBA00010489"/>
    </source>
</evidence>
<evidence type="ECO:0000256" key="7">
    <source>
        <dbReference type="ARBA" id="ARBA00023242"/>
    </source>
</evidence>
<dbReference type="CDD" id="cd06144">
    <property type="entry name" value="REX4_like"/>
    <property type="match status" value="1"/>
</dbReference>
<dbReference type="GeneID" id="101899843"/>
<comment type="similarity">
    <text evidence="2">Belongs to the REXO4 family.</text>
</comment>
<feature type="region of interest" description="Disordered" evidence="8">
    <location>
        <begin position="1"/>
        <end position="47"/>
    </location>
</feature>
<evidence type="ECO:0000256" key="6">
    <source>
        <dbReference type="ARBA" id="ARBA00022839"/>
    </source>
</evidence>
<feature type="domain" description="Exonuclease" evidence="9">
    <location>
        <begin position="121"/>
        <end position="283"/>
    </location>
</feature>
<keyword evidence="6 11" id="KW-0269">Exonuclease</keyword>
<evidence type="ECO:0000256" key="4">
    <source>
        <dbReference type="ARBA" id="ARBA00022722"/>
    </source>
</evidence>
<dbReference type="SUPFAM" id="SSF53098">
    <property type="entry name" value="Ribonuclease H-like"/>
    <property type="match status" value="1"/>
</dbReference>
<evidence type="ECO:0000313" key="11">
    <source>
        <dbReference type="RefSeq" id="XP_005177238.2"/>
    </source>
</evidence>
<evidence type="ECO:0000256" key="8">
    <source>
        <dbReference type="SAM" id="MobiDB-lite"/>
    </source>
</evidence>
<dbReference type="InterPro" id="IPR037431">
    <property type="entry name" value="REX4_DEDDh_dom"/>
</dbReference>
<dbReference type="eggNOG" id="KOG2249">
    <property type="taxonomic scope" value="Eukaryota"/>
</dbReference>
<dbReference type="VEuPathDB" id="VectorBase:MDOA014340"/>
<dbReference type="InterPro" id="IPR036397">
    <property type="entry name" value="RNaseH_sf"/>
</dbReference>
<keyword evidence="4" id="KW-0540">Nuclease</keyword>
<dbReference type="RefSeq" id="XP_005177238.2">
    <property type="nucleotide sequence ID" value="XM_005177181.4"/>
</dbReference>
<feature type="compositionally biased region" description="Basic residues" evidence="8">
    <location>
        <begin position="10"/>
        <end position="20"/>
    </location>
</feature>
<keyword evidence="10" id="KW-1185">Reference proteome</keyword>
<dbReference type="InterPro" id="IPR013520">
    <property type="entry name" value="Ribonucl_H"/>
</dbReference>
<dbReference type="InterPro" id="IPR012337">
    <property type="entry name" value="RNaseH-like_sf"/>
</dbReference>
<keyword evidence="7" id="KW-0539">Nucleus</keyword>
<organism evidence="10 11">
    <name type="scientific">Musca domestica</name>
    <name type="common">House fly</name>
    <dbReference type="NCBI Taxonomy" id="7370"/>
    <lineage>
        <taxon>Eukaryota</taxon>
        <taxon>Metazoa</taxon>
        <taxon>Ecdysozoa</taxon>
        <taxon>Arthropoda</taxon>
        <taxon>Hexapoda</taxon>
        <taxon>Insecta</taxon>
        <taxon>Pterygota</taxon>
        <taxon>Neoptera</taxon>
        <taxon>Endopterygota</taxon>
        <taxon>Diptera</taxon>
        <taxon>Brachycera</taxon>
        <taxon>Muscomorpha</taxon>
        <taxon>Muscoidea</taxon>
        <taxon>Muscidae</taxon>
        <taxon>Musca</taxon>
    </lineage>
</organism>
<dbReference type="SMART" id="SM00479">
    <property type="entry name" value="EXOIII"/>
    <property type="match status" value="1"/>
</dbReference>
<dbReference type="Gene3D" id="3.30.420.10">
    <property type="entry name" value="Ribonuclease H-like superfamily/Ribonuclease H"/>
    <property type="match status" value="1"/>
</dbReference>
<comment type="subcellular location">
    <subcellularLocation>
        <location evidence="1">Nucleus</location>
    </subcellularLocation>
</comment>
<dbReference type="VEuPathDB" id="VectorBase:MDOMA2_017875"/>
<evidence type="ECO:0000259" key="9">
    <source>
        <dbReference type="SMART" id="SM00479"/>
    </source>
</evidence>
<name>A0A9J7CK96_MUSDO</name>
<dbReference type="PANTHER" id="PTHR12801">
    <property type="entry name" value="RNA EXONUCLEASE REXO1 / RECO3 FAMILY MEMBER-RELATED"/>
    <property type="match status" value="1"/>
</dbReference>
<gene>
    <name evidence="11" type="primary">LOC101899843</name>
</gene>
<dbReference type="GO" id="GO:0004527">
    <property type="term" value="F:exonuclease activity"/>
    <property type="evidence" value="ECO:0007669"/>
    <property type="project" value="UniProtKB-KW"/>
</dbReference>
<proteinExistence type="inferred from homology"/>
<reference evidence="11" key="1">
    <citation type="submission" date="2025-08" db="UniProtKB">
        <authorList>
            <consortium name="RefSeq"/>
        </authorList>
    </citation>
    <scope>IDENTIFICATION</scope>
    <source>
        <strain evidence="11">Aabys</strain>
        <tissue evidence="11">Whole body</tissue>
    </source>
</reference>
<evidence type="ECO:0000313" key="10">
    <source>
        <dbReference type="Proteomes" id="UP001652621"/>
    </source>
</evidence>
<protein>
    <recommendedName>
        <fullName evidence="3">RNA exonuclease 4</fullName>
    </recommendedName>
</protein>
<accession>A0A9J7CK96</accession>
<dbReference type="OrthoDB" id="8191639at2759"/>
<dbReference type="STRING" id="7370.A0A1I8NEF0"/>
<dbReference type="Proteomes" id="UP001652621">
    <property type="component" value="Unplaced"/>
</dbReference>
<feature type="region of interest" description="Disordered" evidence="8">
    <location>
        <begin position="77"/>
        <end position="111"/>
    </location>
</feature>
<evidence type="ECO:0000256" key="5">
    <source>
        <dbReference type="ARBA" id="ARBA00022801"/>
    </source>
</evidence>
<evidence type="ECO:0000256" key="1">
    <source>
        <dbReference type="ARBA" id="ARBA00004123"/>
    </source>
</evidence>
<keyword evidence="5" id="KW-0378">Hydrolase</keyword>
<feature type="compositionally biased region" description="Basic and acidic residues" evidence="8">
    <location>
        <begin position="30"/>
        <end position="39"/>
    </location>
</feature>